<dbReference type="SUPFAM" id="SSF74853">
    <property type="entry name" value="Lamin A/C globular tail domain"/>
    <property type="match status" value="1"/>
</dbReference>
<evidence type="ECO:0000313" key="2">
    <source>
        <dbReference type="EMBL" id="EAW31454.1"/>
    </source>
</evidence>
<dbReference type="Proteomes" id="UP000004931">
    <property type="component" value="Unassembled WGS sequence"/>
</dbReference>
<organism evidence="2 3">
    <name type="scientific">marine gamma proteobacterium HTCC2143</name>
    <dbReference type="NCBI Taxonomy" id="247633"/>
    <lineage>
        <taxon>Bacteria</taxon>
        <taxon>Pseudomonadati</taxon>
        <taxon>Pseudomonadota</taxon>
        <taxon>Gammaproteobacteria</taxon>
        <taxon>Cellvibrionales</taxon>
        <taxon>Spongiibacteraceae</taxon>
        <taxon>BD1-7 clade</taxon>
    </lineage>
</organism>
<comment type="caution">
    <text evidence="2">The sequence shown here is derived from an EMBL/GenBank/DDBJ whole genome shotgun (WGS) entry which is preliminary data.</text>
</comment>
<feature type="domain" description="LTD" evidence="1">
    <location>
        <begin position="38"/>
        <end position="188"/>
    </location>
</feature>
<dbReference type="STRING" id="247633.GP2143_07889"/>
<proteinExistence type="predicted"/>
<dbReference type="PROSITE" id="PS51841">
    <property type="entry name" value="LTD"/>
    <property type="match status" value="1"/>
</dbReference>
<dbReference type="EMBL" id="AAVT01000003">
    <property type="protein sequence ID" value="EAW31454.1"/>
    <property type="molecule type" value="Genomic_DNA"/>
</dbReference>
<dbReference type="eggNOG" id="ENOG502ZXM4">
    <property type="taxonomic scope" value="Bacteria"/>
</dbReference>
<gene>
    <name evidence="2" type="ORF">GP2143_07889</name>
</gene>
<sequence length="252" mass="26801">MDYSLIIRIMIMRLSALLLPHGNRFVPTLSACLLCYSSSYSLSAYLTVDDLSVGDLLITEVMANPAAVSDDAGEWFEIINTTNDEIDLNGLLLRDNGGDKHAVSRGMAPLLAAGAYFTFGRNGNADSNGGYQTDYTYRAFSLANNGDEIILETATTIIDSLFYSTSIFGAAGHSAELTVSGFSLTPSDWTYGSGDIGSPGAAGRYSPIIDTIDSSFDDDYQAVSVAEPAVSLLMLLGVSCLIAGRFKFNGLS</sequence>
<protein>
    <recommendedName>
        <fullName evidence="1">LTD domain-containing protein</fullName>
    </recommendedName>
</protein>
<keyword evidence="3" id="KW-1185">Reference proteome</keyword>
<dbReference type="Pfam" id="PF00932">
    <property type="entry name" value="LTD"/>
    <property type="match status" value="1"/>
</dbReference>
<evidence type="ECO:0000259" key="1">
    <source>
        <dbReference type="PROSITE" id="PS51841"/>
    </source>
</evidence>
<reference evidence="2 3" key="1">
    <citation type="journal article" date="2010" name="J. Bacteriol.">
        <title>Genome sequence of the oligotrophic marine Gammaproteobacterium HTCC2143, isolated from the Oregon Coast.</title>
        <authorList>
            <person name="Oh H.M."/>
            <person name="Kang I."/>
            <person name="Ferriera S."/>
            <person name="Giovannoni S.J."/>
            <person name="Cho J.C."/>
        </authorList>
    </citation>
    <scope>NUCLEOTIDE SEQUENCE [LARGE SCALE GENOMIC DNA]</scope>
    <source>
        <strain evidence="2 3">HTCC2143</strain>
    </source>
</reference>
<evidence type="ECO:0000313" key="3">
    <source>
        <dbReference type="Proteomes" id="UP000004931"/>
    </source>
</evidence>
<dbReference type="OrthoDB" id="9800417at2"/>
<dbReference type="AlphaFoldDB" id="A0YCD5"/>
<name>A0YCD5_9GAMM</name>
<dbReference type="InterPro" id="IPR001322">
    <property type="entry name" value="Lamin_tail_dom"/>
</dbReference>
<dbReference type="InterPro" id="IPR036415">
    <property type="entry name" value="Lamin_tail_dom_sf"/>
</dbReference>
<accession>A0YCD5</accession>